<proteinExistence type="predicted"/>
<dbReference type="Proteomes" id="UP000308600">
    <property type="component" value="Unassembled WGS sequence"/>
</dbReference>
<organism evidence="1 2">
    <name type="scientific">Pluteus cervinus</name>
    <dbReference type="NCBI Taxonomy" id="181527"/>
    <lineage>
        <taxon>Eukaryota</taxon>
        <taxon>Fungi</taxon>
        <taxon>Dikarya</taxon>
        <taxon>Basidiomycota</taxon>
        <taxon>Agaricomycotina</taxon>
        <taxon>Agaricomycetes</taxon>
        <taxon>Agaricomycetidae</taxon>
        <taxon>Agaricales</taxon>
        <taxon>Pluteineae</taxon>
        <taxon>Pluteaceae</taxon>
        <taxon>Pluteus</taxon>
    </lineage>
</organism>
<evidence type="ECO:0000313" key="1">
    <source>
        <dbReference type="EMBL" id="TFK61798.1"/>
    </source>
</evidence>
<gene>
    <name evidence="1" type="ORF">BDN72DRAFT_903768</name>
</gene>
<sequence>MRKSPPRSVGIIANLPFEILLIIIRLVYQGNRRASLAFRLVSHTFKALVDPQLFERVTLRTIDGLINFHKLVTCTDVSAPDPPSVPRNTAGCPWQTSYLPSSRFITPSTASTYSIARHIRALCTHQGPPELVAQILCLCVNLRSFAPWGMREEYPHLVARVLEFVTEPDLEITKNLSLDNGYLVPIQLLRLGTDSRIFQVNRVSPARPLPTSKQETHLGVQLVRMREKRSLSVPQERNTNNGDDDEWEDELDEDALFEAAPAGDLSADGGFDHELPSLAQISSDLESDSDLYTDTDTESDFSEEHKFVQHPFTSPVFRSLTHLDLNDPLEWNRLNLIECVWVLPNLTHLSLQAKALQIRHDTGTRRRIDTSSDDDNDSDFFGDPTDWMWTKSERLIAECVSVPSSTPSVFRGGYWVPKDEDEEQGPLTSLRTVPVEPKKIPRYKYESKLHVLLLWTDNLVWPQLDKLEAFLGLLPPDEGTWKNELEEQRWRRWRSSIVVFCETEPDKKRKKVLDRFGGAVDFKKKRFWWEWGYRGGDWDEGLVTESVGQGKVRALGKGKGRIIRLPANNVPKDRDSASDFEEVWSEAEKIVEQRKRGLELDFLAFPCIS</sequence>
<protein>
    <submittedName>
        <fullName evidence="1">Uncharacterized protein</fullName>
    </submittedName>
</protein>
<evidence type="ECO:0000313" key="2">
    <source>
        <dbReference type="Proteomes" id="UP000308600"/>
    </source>
</evidence>
<accession>A0ACD3A7X2</accession>
<name>A0ACD3A7X2_9AGAR</name>
<reference evidence="1 2" key="1">
    <citation type="journal article" date="2019" name="Nat. Ecol. Evol.">
        <title>Megaphylogeny resolves global patterns of mushroom evolution.</title>
        <authorList>
            <person name="Varga T."/>
            <person name="Krizsan K."/>
            <person name="Foldi C."/>
            <person name="Dima B."/>
            <person name="Sanchez-Garcia M."/>
            <person name="Sanchez-Ramirez S."/>
            <person name="Szollosi G.J."/>
            <person name="Szarkandi J.G."/>
            <person name="Papp V."/>
            <person name="Albert L."/>
            <person name="Andreopoulos W."/>
            <person name="Angelini C."/>
            <person name="Antonin V."/>
            <person name="Barry K.W."/>
            <person name="Bougher N.L."/>
            <person name="Buchanan P."/>
            <person name="Buyck B."/>
            <person name="Bense V."/>
            <person name="Catcheside P."/>
            <person name="Chovatia M."/>
            <person name="Cooper J."/>
            <person name="Damon W."/>
            <person name="Desjardin D."/>
            <person name="Finy P."/>
            <person name="Geml J."/>
            <person name="Haridas S."/>
            <person name="Hughes K."/>
            <person name="Justo A."/>
            <person name="Karasinski D."/>
            <person name="Kautmanova I."/>
            <person name="Kiss B."/>
            <person name="Kocsube S."/>
            <person name="Kotiranta H."/>
            <person name="LaButti K.M."/>
            <person name="Lechner B.E."/>
            <person name="Liimatainen K."/>
            <person name="Lipzen A."/>
            <person name="Lukacs Z."/>
            <person name="Mihaltcheva S."/>
            <person name="Morgado L.N."/>
            <person name="Niskanen T."/>
            <person name="Noordeloos M.E."/>
            <person name="Ohm R.A."/>
            <person name="Ortiz-Santana B."/>
            <person name="Ovrebo C."/>
            <person name="Racz N."/>
            <person name="Riley R."/>
            <person name="Savchenko A."/>
            <person name="Shiryaev A."/>
            <person name="Soop K."/>
            <person name="Spirin V."/>
            <person name="Szebenyi C."/>
            <person name="Tomsovsky M."/>
            <person name="Tulloss R.E."/>
            <person name="Uehling J."/>
            <person name="Grigoriev I.V."/>
            <person name="Vagvolgyi C."/>
            <person name="Papp T."/>
            <person name="Martin F.M."/>
            <person name="Miettinen O."/>
            <person name="Hibbett D.S."/>
            <person name="Nagy L.G."/>
        </authorList>
    </citation>
    <scope>NUCLEOTIDE SEQUENCE [LARGE SCALE GENOMIC DNA]</scope>
    <source>
        <strain evidence="1 2">NL-1719</strain>
    </source>
</reference>
<keyword evidence="2" id="KW-1185">Reference proteome</keyword>
<dbReference type="EMBL" id="ML208627">
    <property type="protein sequence ID" value="TFK61798.1"/>
    <property type="molecule type" value="Genomic_DNA"/>
</dbReference>